<evidence type="ECO:0008006" key="3">
    <source>
        <dbReference type="Google" id="ProtNLM"/>
    </source>
</evidence>
<sequence length="55" mass="6520">MKSIDVEIEEYRKKMFHIAKENGIESHQTLIASQNLDQLITMKMSEQQTNLQIRK</sequence>
<dbReference type="Proteomes" id="UP001234495">
    <property type="component" value="Unassembled WGS sequence"/>
</dbReference>
<gene>
    <name evidence="1" type="ORF">J2S19_000693</name>
</gene>
<name>A0ABT9ZB47_9BACI</name>
<evidence type="ECO:0000313" key="1">
    <source>
        <dbReference type="EMBL" id="MDQ0229442.1"/>
    </source>
</evidence>
<dbReference type="EMBL" id="JAUSUD010000002">
    <property type="protein sequence ID" value="MDQ0229442.1"/>
    <property type="molecule type" value="Genomic_DNA"/>
</dbReference>
<evidence type="ECO:0000313" key="2">
    <source>
        <dbReference type="Proteomes" id="UP001234495"/>
    </source>
</evidence>
<dbReference type="Gene3D" id="4.10.280.10">
    <property type="entry name" value="Helix-loop-helix DNA-binding domain"/>
    <property type="match status" value="1"/>
</dbReference>
<dbReference type="InterPro" id="IPR018540">
    <property type="entry name" value="Spo0E-like"/>
</dbReference>
<proteinExistence type="predicted"/>
<keyword evidence="2" id="KW-1185">Reference proteome</keyword>
<dbReference type="Pfam" id="PF09388">
    <property type="entry name" value="SpoOE-like"/>
    <property type="match status" value="1"/>
</dbReference>
<dbReference type="InterPro" id="IPR036638">
    <property type="entry name" value="HLH_DNA-bd_sf"/>
</dbReference>
<dbReference type="RefSeq" id="WP_307337146.1">
    <property type="nucleotide sequence ID" value="NZ_JAUSUD010000002.1"/>
</dbReference>
<protein>
    <recommendedName>
        <fullName evidence="3">Aspartyl-phosphate phosphatase Spo0E family protein</fullName>
    </recommendedName>
</protein>
<dbReference type="SUPFAM" id="SSF140500">
    <property type="entry name" value="BAS1536-like"/>
    <property type="match status" value="1"/>
</dbReference>
<reference evidence="1 2" key="1">
    <citation type="submission" date="2023-07" db="EMBL/GenBank/DDBJ databases">
        <title>Genomic Encyclopedia of Type Strains, Phase IV (KMG-IV): sequencing the most valuable type-strain genomes for metagenomic binning, comparative biology and taxonomic classification.</title>
        <authorList>
            <person name="Goeker M."/>
        </authorList>
    </citation>
    <scope>NUCLEOTIDE SEQUENCE [LARGE SCALE GENOMIC DNA]</scope>
    <source>
        <strain evidence="1 2">DSM 29005</strain>
    </source>
</reference>
<dbReference type="InterPro" id="IPR037208">
    <property type="entry name" value="Spo0E-like_sf"/>
</dbReference>
<organism evidence="1 2">
    <name type="scientific">Metabacillus malikii</name>
    <dbReference type="NCBI Taxonomy" id="1504265"/>
    <lineage>
        <taxon>Bacteria</taxon>
        <taxon>Bacillati</taxon>
        <taxon>Bacillota</taxon>
        <taxon>Bacilli</taxon>
        <taxon>Bacillales</taxon>
        <taxon>Bacillaceae</taxon>
        <taxon>Metabacillus</taxon>
    </lineage>
</organism>
<comment type="caution">
    <text evidence="1">The sequence shown here is derived from an EMBL/GenBank/DDBJ whole genome shotgun (WGS) entry which is preliminary data.</text>
</comment>
<accession>A0ABT9ZB47</accession>